<evidence type="ECO:0000313" key="1">
    <source>
        <dbReference type="EMBL" id="MFD2542927.1"/>
    </source>
</evidence>
<sequence>MIHYKLFHTIKDLPDNWNTLPTQDIFLKTSFLQALEQSSPSNINSYYLAVFKNQKIVGIAVLQRVKLYTDDIFRKTSTNIFKVLAKKGISKIVKGNMLVVGNLMHTGQHGFFFLKDEISQEIFLNQIHDAIKYLCIAIKKKHNKKIRIIAFKDYFESDTIHKSEEYFKKENLYKVQVQPNMLFAIPQEWHTKEDYISAFTKKYRDRFKRARKKSNLLQVQELDLEAINKHANTLFNLYECVSDNAGVNTFKLANNHFFSLKSHLKEDFKVFGYFLNNELVGFYTLIVNNNTLETYFLGYHPELQHQYQMYLNMLYNMAIFGIENNFKSIIFARTAMEIKSSIGAKPQTMHIYLKHTNNFIANTVLKLIVKYMNPIREWQERHPFK</sequence>
<dbReference type="EMBL" id="JBHULM010000011">
    <property type="protein sequence ID" value="MFD2542927.1"/>
    <property type="molecule type" value="Genomic_DNA"/>
</dbReference>
<protein>
    <submittedName>
        <fullName evidence="1">GNAT family N-acetyltransferase</fullName>
    </submittedName>
</protein>
<dbReference type="InterPro" id="IPR016181">
    <property type="entry name" value="Acyl_CoA_acyltransferase"/>
</dbReference>
<organism evidence="1 2">
    <name type="scientific">Lacinutrix gracilariae</name>
    <dbReference type="NCBI Taxonomy" id="1747198"/>
    <lineage>
        <taxon>Bacteria</taxon>
        <taxon>Pseudomonadati</taxon>
        <taxon>Bacteroidota</taxon>
        <taxon>Flavobacteriia</taxon>
        <taxon>Flavobacteriales</taxon>
        <taxon>Flavobacteriaceae</taxon>
        <taxon>Lacinutrix</taxon>
    </lineage>
</organism>
<dbReference type="Proteomes" id="UP001597467">
    <property type="component" value="Unassembled WGS sequence"/>
</dbReference>
<name>A0ABW5K279_9FLAO</name>
<gene>
    <name evidence="1" type="ORF">ACFSSB_11405</name>
</gene>
<comment type="caution">
    <text evidence="1">The sequence shown here is derived from an EMBL/GenBank/DDBJ whole genome shotgun (WGS) entry which is preliminary data.</text>
</comment>
<reference evidence="2" key="1">
    <citation type="journal article" date="2019" name="Int. J. Syst. Evol. Microbiol.">
        <title>The Global Catalogue of Microorganisms (GCM) 10K type strain sequencing project: providing services to taxonomists for standard genome sequencing and annotation.</title>
        <authorList>
            <consortium name="The Broad Institute Genomics Platform"/>
            <consortium name="The Broad Institute Genome Sequencing Center for Infectious Disease"/>
            <person name="Wu L."/>
            <person name="Ma J."/>
        </authorList>
    </citation>
    <scope>NUCLEOTIDE SEQUENCE [LARGE SCALE GENOMIC DNA]</scope>
    <source>
        <strain evidence="2">KCTC 42808</strain>
    </source>
</reference>
<dbReference type="Gene3D" id="3.40.630.30">
    <property type="match status" value="1"/>
</dbReference>
<evidence type="ECO:0000313" key="2">
    <source>
        <dbReference type="Proteomes" id="UP001597467"/>
    </source>
</evidence>
<dbReference type="SUPFAM" id="SSF55729">
    <property type="entry name" value="Acyl-CoA N-acyltransferases (Nat)"/>
    <property type="match status" value="1"/>
</dbReference>
<accession>A0ABW5K279</accession>
<dbReference type="RefSeq" id="WP_379904301.1">
    <property type="nucleotide sequence ID" value="NZ_JBHULM010000011.1"/>
</dbReference>
<proteinExistence type="predicted"/>
<keyword evidence="2" id="KW-1185">Reference proteome</keyword>